<keyword evidence="3" id="KW-1185">Reference proteome</keyword>
<dbReference type="Proteomes" id="UP000199758">
    <property type="component" value="Unassembled WGS sequence"/>
</dbReference>
<evidence type="ECO:0000256" key="1">
    <source>
        <dbReference type="SAM" id="SignalP"/>
    </source>
</evidence>
<dbReference type="EMBL" id="FQWZ01000005">
    <property type="protein sequence ID" value="SHH03539.1"/>
    <property type="molecule type" value="Genomic_DNA"/>
</dbReference>
<feature type="chain" id="PRO_5013019665" evidence="1">
    <location>
        <begin position="28"/>
        <end position="165"/>
    </location>
</feature>
<gene>
    <name evidence="2" type="ORF">SAMN04488068_2226</name>
</gene>
<protein>
    <submittedName>
        <fullName evidence="2">Uncharacterized protein</fullName>
    </submittedName>
</protein>
<dbReference type="SUPFAM" id="SSF53850">
    <property type="entry name" value="Periplasmic binding protein-like II"/>
    <property type="match status" value="1"/>
</dbReference>
<dbReference type="OrthoDB" id="5368544at2"/>
<evidence type="ECO:0000313" key="2">
    <source>
        <dbReference type="EMBL" id="SHH03539.1"/>
    </source>
</evidence>
<dbReference type="AlphaFoldDB" id="A0A1M5PPP8"/>
<evidence type="ECO:0000313" key="3">
    <source>
        <dbReference type="Proteomes" id="UP000199758"/>
    </source>
</evidence>
<organism evidence="2 3">
    <name type="scientific">Hydrocarboniphaga daqingensis</name>
    <dbReference type="NCBI Taxonomy" id="490188"/>
    <lineage>
        <taxon>Bacteria</taxon>
        <taxon>Pseudomonadati</taxon>
        <taxon>Pseudomonadota</taxon>
        <taxon>Gammaproteobacteria</taxon>
        <taxon>Nevskiales</taxon>
        <taxon>Nevskiaceae</taxon>
        <taxon>Hydrocarboniphaga</taxon>
    </lineage>
</organism>
<reference evidence="2 3" key="1">
    <citation type="submission" date="2016-11" db="EMBL/GenBank/DDBJ databases">
        <authorList>
            <person name="Jaros S."/>
            <person name="Januszkiewicz K."/>
            <person name="Wedrychowicz H."/>
        </authorList>
    </citation>
    <scope>NUCLEOTIDE SEQUENCE [LARGE SCALE GENOMIC DNA]</scope>
    <source>
        <strain evidence="2 3">CGMCC 1.7049</strain>
    </source>
</reference>
<dbReference type="STRING" id="490188.SAMN04488068_2226"/>
<name>A0A1M5PPP8_9GAMM</name>
<sequence>MRRVASTLIWLAAGSALLVGPVPAAHAQEPLLAVIVAASRGDQPSDDEIAQMFKRRKLFWRDGARVVPVNLPPDHPLRLRLQRYLLRQTADQQQEYWNEQYFHGVLPPHVLGSEEAMLRFVAGTSAAIGYLPACIADARVRAVLWIDADGALQKPDAAPACPGTP</sequence>
<dbReference type="RefSeq" id="WP_084083360.1">
    <property type="nucleotide sequence ID" value="NZ_FQWZ01000005.1"/>
</dbReference>
<feature type="signal peptide" evidence="1">
    <location>
        <begin position="1"/>
        <end position="27"/>
    </location>
</feature>
<proteinExistence type="predicted"/>
<accession>A0A1M5PPP8</accession>
<keyword evidence="1" id="KW-0732">Signal</keyword>